<dbReference type="RefSeq" id="WP_235000794.1">
    <property type="nucleotide sequence ID" value="NZ_FWFT01000006.1"/>
</dbReference>
<feature type="domain" description="Lysozyme inhibitor LprI-like N-terminal" evidence="2">
    <location>
        <begin position="58"/>
        <end position="165"/>
    </location>
</feature>
<gene>
    <name evidence="3" type="ORF">PSJ8397_03055</name>
</gene>
<dbReference type="Pfam" id="PF07007">
    <property type="entry name" value="LprI"/>
    <property type="match status" value="1"/>
</dbReference>
<name>A0A1Y5T941_9RHOB</name>
<dbReference type="Proteomes" id="UP000193623">
    <property type="component" value="Unassembled WGS sequence"/>
</dbReference>
<organism evidence="3 4">
    <name type="scientific">Pseudooctadecabacter jejudonensis</name>
    <dbReference type="NCBI Taxonomy" id="1391910"/>
    <lineage>
        <taxon>Bacteria</taxon>
        <taxon>Pseudomonadati</taxon>
        <taxon>Pseudomonadota</taxon>
        <taxon>Alphaproteobacteria</taxon>
        <taxon>Rhodobacterales</taxon>
        <taxon>Paracoccaceae</taxon>
        <taxon>Pseudooctadecabacter</taxon>
    </lineage>
</organism>
<dbReference type="EMBL" id="FWFT01000006">
    <property type="protein sequence ID" value="SLN58196.1"/>
    <property type="molecule type" value="Genomic_DNA"/>
</dbReference>
<protein>
    <recommendedName>
        <fullName evidence="2">Lysozyme inhibitor LprI-like N-terminal domain-containing protein</fullName>
    </recommendedName>
</protein>
<evidence type="ECO:0000256" key="1">
    <source>
        <dbReference type="SAM" id="SignalP"/>
    </source>
</evidence>
<feature type="chain" id="PRO_5011989053" description="Lysozyme inhibitor LprI-like N-terminal domain-containing protein" evidence="1">
    <location>
        <begin position="19"/>
        <end position="173"/>
    </location>
</feature>
<dbReference type="Gene3D" id="1.20.1270.180">
    <property type="match status" value="1"/>
</dbReference>
<keyword evidence="4" id="KW-1185">Reference proteome</keyword>
<evidence type="ECO:0000313" key="4">
    <source>
        <dbReference type="Proteomes" id="UP000193623"/>
    </source>
</evidence>
<sequence>MIARAVAAMLVLVSPVHADPQPAVADLMHYASDLPNCLSAAPDPQTAAACVGAASTACMETEDDGFSTVGMMFCTLAEYHAWDAELNAAYQAARADMAQLDAQEQELFAEFATRADSLRTAQRAWITFRDAECALAYALWGAGSMRQIAGASCLLDMTATRTVELRFLGDVMR</sequence>
<feature type="signal peptide" evidence="1">
    <location>
        <begin position="1"/>
        <end position="18"/>
    </location>
</feature>
<reference evidence="3 4" key="1">
    <citation type="submission" date="2017-03" db="EMBL/GenBank/DDBJ databases">
        <authorList>
            <person name="Afonso C.L."/>
            <person name="Miller P.J."/>
            <person name="Scott M.A."/>
            <person name="Spackman E."/>
            <person name="Goraichik I."/>
            <person name="Dimitrov K.M."/>
            <person name="Suarez D.L."/>
            <person name="Swayne D.E."/>
        </authorList>
    </citation>
    <scope>NUCLEOTIDE SEQUENCE [LARGE SCALE GENOMIC DNA]</scope>
    <source>
        <strain evidence="3 4">CECT 8397</strain>
    </source>
</reference>
<evidence type="ECO:0000313" key="3">
    <source>
        <dbReference type="EMBL" id="SLN58196.1"/>
    </source>
</evidence>
<proteinExistence type="predicted"/>
<dbReference type="PANTHER" id="PTHR39176:SF1">
    <property type="entry name" value="PERIPLASMIC PROTEIN"/>
    <property type="match status" value="1"/>
</dbReference>
<accession>A0A1Y5T941</accession>
<dbReference type="InterPro" id="IPR009739">
    <property type="entry name" value="LprI-like_N"/>
</dbReference>
<dbReference type="AlphaFoldDB" id="A0A1Y5T941"/>
<dbReference type="PANTHER" id="PTHR39176">
    <property type="entry name" value="PERIPLASMIC PROTEIN-RELATED"/>
    <property type="match status" value="1"/>
</dbReference>
<evidence type="ECO:0000259" key="2">
    <source>
        <dbReference type="Pfam" id="PF07007"/>
    </source>
</evidence>
<keyword evidence="1" id="KW-0732">Signal</keyword>